<protein>
    <submittedName>
        <fullName evidence="2">Uncharacterized protein</fullName>
    </submittedName>
</protein>
<name>A0A8X7T587_9BASI</name>
<organism evidence="2 3">
    <name type="scientific">Tilletia walkeri</name>
    <dbReference type="NCBI Taxonomy" id="117179"/>
    <lineage>
        <taxon>Eukaryota</taxon>
        <taxon>Fungi</taxon>
        <taxon>Dikarya</taxon>
        <taxon>Basidiomycota</taxon>
        <taxon>Ustilaginomycotina</taxon>
        <taxon>Exobasidiomycetes</taxon>
        <taxon>Tilletiales</taxon>
        <taxon>Tilletiaceae</taxon>
        <taxon>Tilletia</taxon>
    </lineage>
</organism>
<reference evidence="2" key="2">
    <citation type="journal article" date="2019" name="IMA Fungus">
        <title>Genome sequencing and comparison of five Tilletia species to identify candidate genes for the detection of regulated species infecting wheat.</title>
        <authorList>
            <person name="Nguyen H.D.T."/>
            <person name="Sultana T."/>
            <person name="Kesanakurti P."/>
            <person name="Hambleton S."/>
        </authorList>
    </citation>
    <scope>NUCLEOTIDE SEQUENCE</scope>
    <source>
        <strain evidence="2">DAOMC 236422</strain>
    </source>
</reference>
<keyword evidence="3" id="KW-1185">Reference proteome</keyword>
<reference evidence="2" key="1">
    <citation type="submission" date="2016-04" db="EMBL/GenBank/DDBJ databases">
        <authorList>
            <person name="Nguyen H.D."/>
            <person name="Samba Siva P."/>
            <person name="Cullis J."/>
            <person name="Levesque C.A."/>
            <person name="Hambleton S."/>
        </authorList>
    </citation>
    <scope>NUCLEOTIDE SEQUENCE</scope>
    <source>
        <strain evidence="2">DAOMC 236422</strain>
    </source>
</reference>
<feature type="compositionally biased region" description="Low complexity" evidence="1">
    <location>
        <begin position="130"/>
        <end position="142"/>
    </location>
</feature>
<evidence type="ECO:0000256" key="1">
    <source>
        <dbReference type="SAM" id="MobiDB-lite"/>
    </source>
</evidence>
<evidence type="ECO:0000313" key="2">
    <source>
        <dbReference type="EMBL" id="KAE8269246.1"/>
    </source>
</evidence>
<feature type="compositionally biased region" description="Low complexity" evidence="1">
    <location>
        <begin position="238"/>
        <end position="249"/>
    </location>
</feature>
<feature type="region of interest" description="Disordered" evidence="1">
    <location>
        <begin position="120"/>
        <end position="257"/>
    </location>
</feature>
<proteinExistence type="predicted"/>
<dbReference type="AlphaFoldDB" id="A0A8X7T587"/>
<dbReference type="Proteomes" id="UP000078113">
    <property type="component" value="Unassembled WGS sequence"/>
</dbReference>
<feature type="region of interest" description="Disordered" evidence="1">
    <location>
        <begin position="293"/>
        <end position="315"/>
    </location>
</feature>
<comment type="caution">
    <text evidence="2">The sequence shown here is derived from an EMBL/GenBank/DDBJ whole genome shotgun (WGS) entry which is preliminary data.</text>
</comment>
<feature type="compositionally biased region" description="Basic and acidic residues" evidence="1">
    <location>
        <begin position="210"/>
        <end position="220"/>
    </location>
</feature>
<accession>A0A8X7T587</accession>
<dbReference type="EMBL" id="LWDG02000103">
    <property type="protein sequence ID" value="KAE8269246.1"/>
    <property type="molecule type" value="Genomic_DNA"/>
</dbReference>
<gene>
    <name evidence="2" type="ORF">A4X09_0g3091</name>
</gene>
<evidence type="ECO:0000313" key="3">
    <source>
        <dbReference type="Proteomes" id="UP000078113"/>
    </source>
</evidence>
<sequence>MTDAAPPAYDPIIFDLVGQYAFENLPDQPFHSQLDELNLPPNVGEAWSNFAFHARSSTSQQTDVNKTLPSSVTAMIVSACLPDLCSVRTNTHSGLPSQPKVNDPGTKLWWEEFVKEPSSQTWSQLRDGSHSSQAGTSQSTASPIKHVAIAARSPSTSRTIVGRPKARSLKHRRDRSEDDEEEGTAFFRRSKRSRTSSTRLSGYETATDGESERKRTDAPKRGHFSQGKARAVIQSHNRGSSGPSSRRPGWNGANKTRQCEIALRRATSETARWKTRGTTPTWINTIPAPMVKIPTKRPSQAHPLVLIPSAKERQR</sequence>
<feature type="compositionally biased region" description="Basic residues" evidence="1">
    <location>
        <begin position="164"/>
        <end position="173"/>
    </location>
</feature>